<dbReference type="AlphaFoldDB" id="A0A4C2A659"/>
<evidence type="ECO:0000313" key="2">
    <source>
        <dbReference type="Proteomes" id="UP000299102"/>
    </source>
</evidence>
<keyword evidence="2" id="KW-1185">Reference proteome</keyword>
<accession>A0A4C2A659</accession>
<comment type="caution">
    <text evidence="1">The sequence shown here is derived from an EMBL/GenBank/DDBJ whole genome shotgun (WGS) entry which is preliminary data.</text>
</comment>
<sequence length="125" mass="13916">MNQIQDTPFSRGVNFRRPFTCSGVQSARCELRIRDANHFRASAQNKWQRWHRANNVFARTRALGAPSGPGRDVVFNYEDILRNVLDVSSRPLYFRGGSLPAGAAAAGPRAFDRLSIFIIGACGFT</sequence>
<dbReference type="EMBL" id="BGZK01002655">
    <property type="protein sequence ID" value="GBP95588.1"/>
    <property type="molecule type" value="Genomic_DNA"/>
</dbReference>
<gene>
    <name evidence="1" type="ORF">EVAR_68499_1</name>
</gene>
<dbReference type="Proteomes" id="UP000299102">
    <property type="component" value="Unassembled WGS sequence"/>
</dbReference>
<proteinExistence type="predicted"/>
<reference evidence="1 2" key="1">
    <citation type="journal article" date="2019" name="Commun. Biol.">
        <title>The bagworm genome reveals a unique fibroin gene that provides high tensile strength.</title>
        <authorList>
            <person name="Kono N."/>
            <person name="Nakamura H."/>
            <person name="Ohtoshi R."/>
            <person name="Tomita M."/>
            <person name="Numata K."/>
            <person name="Arakawa K."/>
        </authorList>
    </citation>
    <scope>NUCLEOTIDE SEQUENCE [LARGE SCALE GENOMIC DNA]</scope>
</reference>
<protein>
    <submittedName>
        <fullName evidence="1">Uncharacterized protein</fullName>
    </submittedName>
</protein>
<name>A0A4C2A659_EUMVA</name>
<evidence type="ECO:0000313" key="1">
    <source>
        <dbReference type="EMBL" id="GBP95588.1"/>
    </source>
</evidence>
<organism evidence="1 2">
    <name type="scientific">Eumeta variegata</name>
    <name type="common">Bagworm moth</name>
    <name type="synonym">Eumeta japonica</name>
    <dbReference type="NCBI Taxonomy" id="151549"/>
    <lineage>
        <taxon>Eukaryota</taxon>
        <taxon>Metazoa</taxon>
        <taxon>Ecdysozoa</taxon>
        <taxon>Arthropoda</taxon>
        <taxon>Hexapoda</taxon>
        <taxon>Insecta</taxon>
        <taxon>Pterygota</taxon>
        <taxon>Neoptera</taxon>
        <taxon>Endopterygota</taxon>
        <taxon>Lepidoptera</taxon>
        <taxon>Glossata</taxon>
        <taxon>Ditrysia</taxon>
        <taxon>Tineoidea</taxon>
        <taxon>Psychidae</taxon>
        <taxon>Oiketicinae</taxon>
        <taxon>Eumeta</taxon>
    </lineage>
</organism>